<accession>A0A834SQW5</accession>
<gene>
    <name evidence="1" type="ORF">G2W53_035611</name>
</gene>
<dbReference type="Proteomes" id="UP000634136">
    <property type="component" value="Unassembled WGS sequence"/>
</dbReference>
<evidence type="ECO:0000313" key="1">
    <source>
        <dbReference type="EMBL" id="KAF7808868.1"/>
    </source>
</evidence>
<proteinExistence type="predicted"/>
<protein>
    <submittedName>
        <fullName evidence="1">Uncharacterized protein</fullName>
    </submittedName>
</protein>
<dbReference type="AlphaFoldDB" id="A0A834SQW5"/>
<sequence>MVADLDAMVADIKSDDNGDGEEAENMMKKDLDGDIRDQAQTQIRISTAMEMGLITEEEEKKGESENFVAKIYGYEWEFFVSLECSLNQSRESAERREPPPTTAVYYRGGGEDSYVCELRRTLSDPIDNCRRSTPLPSNLTSAISHRTVQYLKKVIYSSSLLSSPSFQLLFIMVQEGSD</sequence>
<evidence type="ECO:0000313" key="2">
    <source>
        <dbReference type="Proteomes" id="UP000634136"/>
    </source>
</evidence>
<keyword evidence="2" id="KW-1185">Reference proteome</keyword>
<dbReference type="EMBL" id="JAAIUW010000011">
    <property type="protein sequence ID" value="KAF7808868.1"/>
    <property type="molecule type" value="Genomic_DNA"/>
</dbReference>
<name>A0A834SQW5_9FABA</name>
<comment type="caution">
    <text evidence="1">The sequence shown here is derived from an EMBL/GenBank/DDBJ whole genome shotgun (WGS) entry which is preliminary data.</text>
</comment>
<organism evidence="1 2">
    <name type="scientific">Senna tora</name>
    <dbReference type="NCBI Taxonomy" id="362788"/>
    <lineage>
        <taxon>Eukaryota</taxon>
        <taxon>Viridiplantae</taxon>
        <taxon>Streptophyta</taxon>
        <taxon>Embryophyta</taxon>
        <taxon>Tracheophyta</taxon>
        <taxon>Spermatophyta</taxon>
        <taxon>Magnoliopsida</taxon>
        <taxon>eudicotyledons</taxon>
        <taxon>Gunneridae</taxon>
        <taxon>Pentapetalae</taxon>
        <taxon>rosids</taxon>
        <taxon>fabids</taxon>
        <taxon>Fabales</taxon>
        <taxon>Fabaceae</taxon>
        <taxon>Caesalpinioideae</taxon>
        <taxon>Cassia clade</taxon>
        <taxon>Senna</taxon>
    </lineage>
</organism>
<reference evidence="1" key="1">
    <citation type="submission" date="2020-09" db="EMBL/GenBank/DDBJ databases">
        <title>Genome-Enabled Discovery of Anthraquinone Biosynthesis in Senna tora.</title>
        <authorList>
            <person name="Kang S.-H."/>
            <person name="Pandey R.P."/>
            <person name="Lee C.-M."/>
            <person name="Sim J.-S."/>
            <person name="Jeong J.-T."/>
            <person name="Choi B.-S."/>
            <person name="Jung M."/>
            <person name="Ginzburg D."/>
            <person name="Zhao K."/>
            <person name="Won S.Y."/>
            <person name="Oh T.-J."/>
            <person name="Yu Y."/>
            <person name="Kim N.-H."/>
            <person name="Lee O.R."/>
            <person name="Lee T.-H."/>
            <person name="Bashyal P."/>
            <person name="Kim T.-S."/>
            <person name="Lee W.-H."/>
            <person name="Kawkins C."/>
            <person name="Kim C.-K."/>
            <person name="Kim J.S."/>
            <person name="Ahn B.O."/>
            <person name="Rhee S.Y."/>
            <person name="Sohng J.K."/>
        </authorList>
    </citation>
    <scope>NUCLEOTIDE SEQUENCE</scope>
    <source>
        <tissue evidence="1">Leaf</tissue>
    </source>
</reference>